<sequence length="401" mass="46127">MPRKKVKLARIENNQTRALTLKKKITALQKKVKELTILSDVRACLIISNPNEVKPVVWPSLETTHGLLDRFFALPKFVRDKYAMTVESYIEEETRKIQAQLTKVHNEKRRYEIDEMMNQLQERHITIADLSLSERYAMLSFSREKIISYRRHLHEQFPPLPDLPAFPVEVQVEPLNTTINDVFVGHNQDDERATRRISINALVENGSHYLFDQWVSPLNPPILEMDPNPRSYRPYQGSSSKGNHHLEMDPVYPQMMNSYGLLGSVSQPSQHHNMNVNPMMVNYPPRQYPFDIMSYDVGVNEEGNNMSSSQFYMSNNTSLPTNDGLRQEPQMMAFDGLHGSVSQPSQYHNPMMVMNPPRNDNTIATNDGLRQELPPNGPNGTITGEDNVDATLFNINNWLMF</sequence>
<evidence type="ECO:0000256" key="2">
    <source>
        <dbReference type="ARBA" id="ARBA00023015"/>
    </source>
</evidence>
<dbReference type="CDD" id="cd00266">
    <property type="entry name" value="MADS_SRF_like"/>
    <property type="match status" value="1"/>
</dbReference>
<reference evidence="7" key="1">
    <citation type="journal article" date="2014" name="Nat. Commun.">
        <title>The emerging biofuel crop Camelina sativa retains a highly undifferentiated hexaploid genome structure.</title>
        <authorList>
            <person name="Kagale S."/>
            <person name="Koh C."/>
            <person name="Nixon J."/>
            <person name="Bollina V."/>
            <person name="Clarke W.E."/>
            <person name="Tuteja R."/>
            <person name="Spillane C."/>
            <person name="Robinson S.J."/>
            <person name="Links M.G."/>
            <person name="Clarke C."/>
            <person name="Higgins E.E."/>
            <person name="Huebert T."/>
            <person name="Sharpe A.G."/>
            <person name="Parkin I.A."/>
        </authorList>
    </citation>
    <scope>NUCLEOTIDE SEQUENCE [LARGE SCALE GENOMIC DNA]</scope>
    <source>
        <strain evidence="7">cv. DH55</strain>
    </source>
</reference>
<evidence type="ECO:0000259" key="6">
    <source>
        <dbReference type="PROSITE" id="PS50066"/>
    </source>
</evidence>
<keyword evidence="4" id="KW-0804">Transcription</keyword>
<dbReference type="InterPro" id="IPR033897">
    <property type="entry name" value="SRF-like_MADS-box"/>
</dbReference>
<dbReference type="Gene3D" id="3.40.1810.10">
    <property type="entry name" value="Transcription factor, MADS-box"/>
    <property type="match status" value="1"/>
</dbReference>
<evidence type="ECO:0000256" key="4">
    <source>
        <dbReference type="ARBA" id="ARBA00023163"/>
    </source>
</evidence>
<dbReference type="SMART" id="SM00432">
    <property type="entry name" value="MADS"/>
    <property type="match status" value="1"/>
</dbReference>
<dbReference type="PROSITE" id="PS50066">
    <property type="entry name" value="MADS_BOX_2"/>
    <property type="match status" value="1"/>
</dbReference>
<dbReference type="RefSeq" id="XP_010464888.1">
    <property type="nucleotide sequence ID" value="XM_010466586.1"/>
</dbReference>
<comment type="subcellular location">
    <subcellularLocation>
        <location evidence="1">Nucleus</location>
    </subcellularLocation>
</comment>
<gene>
    <name evidence="8" type="primary">LOC104745375</name>
</gene>
<dbReference type="GeneID" id="104745375"/>
<dbReference type="Proteomes" id="UP000694864">
    <property type="component" value="Chromosome 15"/>
</dbReference>
<feature type="domain" description="MADS-box" evidence="6">
    <location>
        <begin position="1"/>
        <end position="47"/>
    </location>
</feature>
<keyword evidence="3" id="KW-0238">DNA-binding</keyword>
<organism evidence="7 8">
    <name type="scientific">Camelina sativa</name>
    <name type="common">False flax</name>
    <name type="synonym">Myagrum sativum</name>
    <dbReference type="NCBI Taxonomy" id="90675"/>
    <lineage>
        <taxon>Eukaryota</taxon>
        <taxon>Viridiplantae</taxon>
        <taxon>Streptophyta</taxon>
        <taxon>Embryophyta</taxon>
        <taxon>Tracheophyta</taxon>
        <taxon>Spermatophyta</taxon>
        <taxon>Magnoliopsida</taxon>
        <taxon>eudicotyledons</taxon>
        <taxon>Gunneridae</taxon>
        <taxon>Pentapetalae</taxon>
        <taxon>rosids</taxon>
        <taxon>malvids</taxon>
        <taxon>Brassicales</taxon>
        <taxon>Brassicaceae</taxon>
        <taxon>Camelineae</taxon>
        <taxon>Camelina</taxon>
    </lineage>
</organism>
<evidence type="ECO:0000313" key="7">
    <source>
        <dbReference type="Proteomes" id="UP000694864"/>
    </source>
</evidence>
<dbReference type="Pfam" id="PF00319">
    <property type="entry name" value="SRF-TF"/>
    <property type="match status" value="1"/>
</dbReference>
<evidence type="ECO:0000256" key="3">
    <source>
        <dbReference type="ARBA" id="ARBA00023125"/>
    </source>
</evidence>
<reference evidence="8" key="2">
    <citation type="submission" date="2025-08" db="UniProtKB">
        <authorList>
            <consortium name="RefSeq"/>
        </authorList>
    </citation>
    <scope>IDENTIFICATION</scope>
    <source>
        <tissue evidence="8">Leaf</tissue>
    </source>
</reference>
<name>A0ABM0W2U3_CAMSA</name>
<proteinExistence type="predicted"/>
<keyword evidence="7" id="KW-1185">Reference proteome</keyword>
<keyword evidence="5" id="KW-0539">Nucleus</keyword>
<dbReference type="InterPro" id="IPR036879">
    <property type="entry name" value="TF_MADSbox_sf"/>
</dbReference>
<evidence type="ECO:0000256" key="5">
    <source>
        <dbReference type="ARBA" id="ARBA00023242"/>
    </source>
</evidence>
<dbReference type="InterPro" id="IPR002100">
    <property type="entry name" value="TF_MADSbox"/>
</dbReference>
<accession>A0ABM0W2U3</accession>
<keyword evidence="2" id="KW-0805">Transcription regulation</keyword>
<dbReference type="SUPFAM" id="SSF55455">
    <property type="entry name" value="SRF-like"/>
    <property type="match status" value="1"/>
</dbReference>
<evidence type="ECO:0000313" key="8">
    <source>
        <dbReference type="RefSeq" id="XP_010464888.1"/>
    </source>
</evidence>
<protein>
    <submittedName>
        <fullName evidence="8">Uncharacterized protein LOC104745375</fullName>
    </submittedName>
</protein>
<dbReference type="PRINTS" id="PR00404">
    <property type="entry name" value="MADSDOMAIN"/>
</dbReference>
<evidence type="ECO:0000256" key="1">
    <source>
        <dbReference type="ARBA" id="ARBA00004123"/>
    </source>
</evidence>